<dbReference type="RefSeq" id="WP_139676713.1">
    <property type="nucleotide sequence ID" value="NZ_VDMN01000002.1"/>
</dbReference>
<keyword evidence="5" id="KW-1185">Reference proteome</keyword>
<dbReference type="Pfam" id="PF10634">
    <property type="entry name" value="Iron_transport"/>
    <property type="match status" value="1"/>
</dbReference>
<reference evidence="4 5" key="1">
    <citation type="submission" date="2019-06" db="EMBL/GenBank/DDBJ databases">
        <title>The draft genome of Rhizobium smilacinae PTYR-5.</title>
        <authorList>
            <person name="Liu L."/>
            <person name="Li L."/>
            <person name="Zhang X."/>
        </authorList>
    </citation>
    <scope>NUCLEOTIDE SEQUENCE [LARGE SCALE GENOMIC DNA]</scope>
    <source>
        <strain evidence="4 5">PTYR-5</strain>
    </source>
</reference>
<dbReference type="AlphaFoldDB" id="A0A5C4XKH1"/>
<dbReference type="EMBL" id="VDMN01000002">
    <property type="protein sequence ID" value="TNM63808.1"/>
    <property type="molecule type" value="Genomic_DNA"/>
</dbReference>
<proteinExistence type="inferred from homology"/>
<dbReference type="Gene3D" id="2.60.40.2480">
    <property type="entry name" value="Periplasmic metal-binding protein Tp34-type"/>
    <property type="match status" value="1"/>
</dbReference>
<dbReference type="InterPro" id="IPR038482">
    <property type="entry name" value="Tp34-type_sf"/>
</dbReference>
<keyword evidence="2 3" id="KW-0732">Signal</keyword>
<dbReference type="Proteomes" id="UP000311605">
    <property type="component" value="Unassembled WGS sequence"/>
</dbReference>
<evidence type="ECO:0000313" key="5">
    <source>
        <dbReference type="Proteomes" id="UP000311605"/>
    </source>
</evidence>
<evidence type="ECO:0000256" key="1">
    <source>
        <dbReference type="ARBA" id="ARBA00010013"/>
    </source>
</evidence>
<comment type="similarity">
    <text evidence="1">Belongs to the UPF0423 family.</text>
</comment>
<evidence type="ECO:0000313" key="4">
    <source>
        <dbReference type="EMBL" id="TNM63808.1"/>
    </source>
</evidence>
<dbReference type="InterPro" id="IPR018470">
    <property type="entry name" value="Metal-bd_Tp34-typ"/>
</dbReference>
<sequence>MREKHIFKATLLPAAFTAATIFSVGSAAALEYPIGEPQEGGGMEVAAVYLQPILMEPAHMMRAAADSDVHLEADIHATRDNKNGFATGDWLPDLTISYVLTKGGAAVSEGPLMPMVASDGPHYGDNVKLDGPGEYRLVFKIAPPDGMMFGRHVDDETGVAKWFEPFETSYDFTFTGVGKKGGY</sequence>
<evidence type="ECO:0008006" key="6">
    <source>
        <dbReference type="Google" id="ProtNLM"/>
    </source>
</evidence>
<protein>
    <recommendedName>
        <fullName evidence="6">Iron transporter</fullName>
    </recommendedName>
</protein>
<feature type="signal peptide" evidence="3">
    <location>
        <begin position="1"/>
        <end position="29"/>
    </location>
</feature>
<organism evidence="4 5">
    <name type="scientific">Aliirhizobium smilacinae</name>
    <dbReference type="NCBI Taxonomy" id="1395944"/>
    <lineage>
        <taxon>Bacteria</taxon>
        <taxon>Pseudomonadati</taxon>
        <taxon>Pseudomonadota</taxon>
        <taxon>Alphaproteobacteria</taxon>
        <taxon>Hyphomicrobiales</taxon>
        <taxon>Rhizobiaceae</taxon>
        <taxon>Aliirhizobium</taxon>
    </lineage>
</organism>
<name>A0A5C4XKH1_9HYPH</name>
<gene>
    <name evidence="4" type="ORF">FHP24_13565</name>
</gene>
<dbReference type="OrthoDB" id="1495621at2"/>
<feature type="chain" id="PRO_5022847062" description="Iron transporter" evidence="3">
    <location>
        <begin position="30"/>
        <end position="183"/>
    </location>
</feature>
<comment type="caution">
    <text evidence="4">The sequence shown here is derived from an EMBL/GenBank/DDBJ whole genome shotgun (WGS) entry which is preliminary data.</text>
</comment>
<evidence type="ECO:0000256" key="3">
    <source>
        <dbReference type="SAM" id="SignalP"/>
    </source>
</evidence>
<evidence type="ECO:0000256" key="2">
    <source>
        <dbReference type="ARBA" id="ARBA00022729"/>
    </source>
</evidence>
<accession>A0A5C4XKH1</accession>
<dbReference type="PIRSF" id="PIRSF017018">
    <property type="entry name" value="Tp34"/>
    <property type="match status" value="1"/>
</dbReference>